<dbReference type="OrthoDB" id="9807853at2"/>
<evidence type="ECO:0000313" key="5">
    <source>
        <dbReference type="Proteomes" id="UP000257045"/>
    </source>
</evidence>
<feature type="binding site" evidence="1">
    <location>
        <begin position="187"/>
        <end position="194"/>
    </location>
    <ligand>
        <name>ATP</name>
        <dbReference type="ChEBI" id="CHEBI:30616"/>
    </ligand>
</feature>
<feature type="domain" description="Fido" evidence="3">
    <location>
        <begin position="104"/>
        <end position="244"/>
    </location>
</feature>
<reference evidence="4 5" key="1">
    <citation type="submission" date="2018-04" db="EMBL/GenBank/DDBJ databases">
        <title>Novel Campyloabacter and Helicobacter Species and Strains.</title>
        <authorList>
            <person name="Mannion A.J."/>
            <person name="Shen Z."/>
            <person name="Fox J.G."/>
        </authorList>
    </citation>
    <scope>NUCLEOTIDE SEQUENCE [LARGE SCALE GENOMIC DNA]</scope>
    <source>
        <strain evidence="4 5">MIT 04-9366</strain>
    </source>
</reference>
<comment type="caution">
    <text evidence="4">The sequence shown here is derived from an EMBL/GenBank/DDBJ whole genome shotgun (WGS) entry which is preliminary data.</text>
</comment>
<keyword evidence="5" id="KW-1185">Reference proteome</keyword>
<dbReference type="Gene3D" id="1.10.3290.10">
    <property type="entry name" value="Fido-like domain"/>
    <property type="match status" value="1"/>
</dbReference>
<gene>
    <name evidence="4" type="ORF">CQA58_02220</name>
</gene>
<dbReference type="Pfam" id="PF02661">
    <property type="entry name" value="Fic"/>
    <property type="match status" value="1"/>
</dbReference>
<dbReference type="AlphaFoldDB" id="A0A3D8J1H3"/>
<protein>
    <submittedName>
        <fullName evidence="4">Fic family protein</fullName>
    </submittedName>
</protein>
<evidence type="ECO:0000313" key="4">
    <source>
        <dbReference type="EMBL" id="RDU71382.1"/>
    </source>
</evidence>
<dbReference type="PROSITE" id="PS51459">
    <property type="entry name" value="FIDO"/>
    <property type="match status" value="1"/>
</dbReference>
<evidence type="ECO:0000259" key="3">
    <source>
        <dbReference type="PROSITE" id="PS51459"/>
    </source>
</evidence>
<dbReference type="Proteomes" id="UP000257045">
    <property type="component" value="Unassembled WGS sequence"/>
</dbReference>
<dbReference type="InterPro" id="IPR036597">
    <property type="entry name" value="Fido-like_dom_sf"/>
</dbReference>
<dbReference type="RefSeq" id="WP_115569094.1">
    <property type="nucleotide sequence ID" value="NZ_NXLV01000003.1"/>
</dbReference>
<proteinExistence type="predicted"/>
<organism evidence="4 5">
    <name type="scientific">Helicobacter brantae</name>
    <dbReference type="NCBI Taxonomy" id="375927"/>
    <lineage>
        <taxon>Bacteria</taxon>
        <taxon>Pseudomonadati</taxon>
        <taxon>Campylobacterota</taxon>
        <taxon>Epsilonproteobacteria</taxon>
        <taxon>Campylobacterales</taxon>
        <taxon>Helicobacteraceae</taxon>
        <taxon>Helicobacter</taxon>
    </lineage>
</organism>
<feature type="site" description="Important for autoinhibition of adenylyltransferase activity" evidence="2">
    <location>
        <position position="57"/>
    </location>
</feature>
<dbReference type="InterPro" id="IPR003812">
    <property type="entry name" value="Fido"/>
</dbReference>
<dbReference type="SUPFAM" id="SSF140931">
    <property type="entry name" value="Fic-like"/>
    <property type="match status" value="1"/>
</dbReference>
<dbReference type="PANTHER" id="PTHR13504:SF38">
    <property type="entry name" value="FIDO DOMAIN-CONTAINING PROTEIN"/>
    <property type="match status" value="1"/>
</dbReference>
<dbReference type="InterPro" id="IPR040198">
    <property type="entry name" value="Fido_containing"/>
</dbReference>
<evidence type="ECO:0000256" key="2">
    <source>
        <dbReference type="PIRSR" id="PIRSR640198-3"/>
    </source>
</evidence>
<evidence type="ECO:0000256" key="1">
    <source>
        <dbReference type="PIRSR" id="PIRSR640198-2"/>
    </source>
</evidence>
<keyword evidence="1" id="KW-0547">Nucleotide-binding</keyword>
<dbReference type="GO" id="GO:0005524">
    <property type="term" value="F:ATP binding"/>
    <property type="evidence" value="ECO:0007669"/>
    <property type="project" value="UniProtKB-KW"/>
</dbReference>
<keyword evidence="1" id="KW-0067">ATP-binding</keyword>
<accession>A0A3D8J1H3</accession>
<name>A0A3D8J1H3_9HELI</name>
<dbReference type="EMBL" id="NXLV01000003">
    <property type="protein sequence ID" value="RDU71382.1"/>
    <property type="molecule type" value="Genomic_DNA"/>
</dbReference>
<sequence length="259" mass="30267">MISYNPNFLEIKPIFSKKELEILDTLQRKMPLNYFLQSKTLTSKLGFDFIYSSAQIEGNTYTKAETLSLLEMGITAGGKKYSDALMVLNLRCAFEKIICDEVKINRSNLHDIHSIVAKGLVQERNLGVMRKTSIDGISGCNYVPLQSGDRLYSEMGHLLECHQTIKNPFEKAMYLHNNLAYLQYFEDCNKRTARIMQFISLKNDGIMPLVLTQDHRELYTQYREALVHYYEKGDYELSKEFFIQNYEKMVDFFQYSDRQ</sequence>
<dbReference type="PANTHER" id="PTHR13504">
    <property type="entry name" value="FIDO DOMAIN-CONTAINING PROTEIN DDB_G0283145"/>
    <property type="match status" value="1"/>
</dbReference>